<gene>
    <name evidence="1" type="ORF">LCGC14_1057160</name>
</gene>
<accession>A0A0F9MRR9</accession>
<protein>
    <submittedName>
        <fullName evidence="1">Uncharacterized protein</fullName>
    </submittedName>
</protein>
<comment type="caution">
    <text evidence="1">The sequence shown here is derived from an EMBL/GenBank/DDBJ whole genome shotgun (WGS) entry which is preliminary data.</text>
</comment>
<dbReference type="EMBL" id="LAZR01004463">
    <property type="protein sequence ID" value="KKN08384.1"/>
    <property type="molecule type" value="Genomic_DNA"/>
</dbReference>
<sequence length="119" mass="13401">MDAWKICLVNCKVDIEPAIEGREPESSFVNVRALCSQFLTHPVLNLNGLELIESCNLAIKIKNESSDYVLLSGAEYKKLKHCVLVAVKPLTHIHLPFVQRIRDAEKVGVTEDEDIDKED</sequence>
<reference evidence="1" key="1">
    <citation type="journal article" date="2015" name="Nature">
        <title>Complex archaea that bridge the gap between prokaryotes and eukaryotes.</title>
        <authorList>
            <person name="Spang A."/>
            <person name="Saw J.H."/>
            <person name="Jorgensen S.L."/>
            <person name="Zaremba-Niedzwiedzka K."/>
            <person name="Martijn J."/>
            <person name="Lind A.E."/>
            <person name="van Eijk R."/>
            <person name="Schleper C."/>
            <person name="Guy L."/>
            <person name="Ettema T.J."/>
        </authorList>
    </citation>
    <scope>NUCLEOTIDE SEQUENCE</scope>
</reference>
<organism evidence="1">
    <name type="scientific">marine sediment metagenome</name>
    <dbReference type="NCBI Taxonomy" id="412755"/>
    <lineage>
        <taxon>unclassified sequences</taxon>
        <taxon>metagenomes</taxon>
        <taxon>ecological metagenomes</taxon>
    </lineage>
</organism>
<proteinExistence type="predicted"/>
<name>A0A0F9MRR9_9ZZZZ</name>
<dbReference type="AlphaFoldDB" id="A0A0F9MRR9"/>
<evidence type="ECO:0000313" key="1">
    <source>
        <dbReference type="EMBL" id="KKN08384.1"/>
    </source>
</evidence>